<protein>
    <submittedName>
        <fullName evidence="2">Nitroreductase family protein</fullName>
    </submittedName>
</protein>
<dbReference type="InterPro" id="IPR029479">
    <property type="entry name" value="Nitroreductase"/>
</dbReference>
<dbReference type="SUPFAM" id="SSF55469">
    <property type="entry name" value="FMN-dependent nitroreductase-like"/>
    <property type="match status" value="1"/>
</dbReference>
<dbReference type="InterPro" id="IPR050627">
    <property type="entry name" value="Nitroreductase/BluB"/>
</dbReference>
<accession>A0ABS5JU05</accession>
<sequence>MKTIDLVQQRRSCRIYSEQKIELEKIDQLKKIALWSPTSKNNRPWEFVFIDDKSLLEELSACKPHGAAFLKNAPLAIVILADPNKSDVWIEDCSIAASFLQLGAEDLGLGSCWIQIRERTHSSGSTASEQVKKLLHAPANLETASIIALGYKGKERRPYTDEDLLTERIHLNQFK</sequence>
<dbReference type="CDD" id="cd02151">
    <property type="entry name" value="nitroreductase"/>
    <property type="match status" value="1"/>
</dbReference>
<feature type="domain" description="Nitroreductase" evidence="1">
    <location>
        <begin position="8"/>
        <end position="151"/>
    </location>
</feature>
<dbReference type="Proteomes" id="UP000708576">
    <property type="component" value="Unassembled WGS sequence"/>
</dbReference>
<reference evidence="2 3" key="1">
    <citation type="journal article" date="2015" name="Int. J. Syst. Evol. Microbiol.">
        <title>Carboxylicivirga linearis sp. nov., isolated from a sea cucumber culture pond.</title>
        <authorList>
            <person name="Wang F.Q."/>
            <person name="Zhou Y.X."/>
            <person name="Lin X.Z."/>
            <person name="Chen G.J."/>
            <person name="Du Z.J."/>
        </authorList>
    </citation>
    <scope>NUCLEOTIDE SEQUENCE [LARGE SCALE GENOMIC DNA]</scope>
    <source>
        <strain evidence="2 3">FB218</strain>
    </source>
</reference>
<proteinExistence type="predicted"/>
<dbReference type="EMBL" id="JAGUCO010000004">
    <property type="protein sequence ID" value="MBS2098303.1"/>
    <property type="molecule type" value="Genomic_DNA"/>
</dbReference>
<name>A0ABS5JU05_9BACT</name>
<organism evidence="2 3">
    <name type="scientific">Carboxylicivirga linearis</name>
    <dbReference type="NCBI Taxonomy" id="1628157"/>
    <lineage>
        <taxon>Bacteria</taxon>
        <taxon>Pseudomonadati</taxon>
        <taxon>Bacteroidota</taxon>
        <taxon>Bacteroidia</taxon>
        <taxon>Marinilabiliales</taxon>
        <taxon>Marinilabiliaceae</taxon>
        <taxon>Carboxylicivirga</taxon>
    </lineage>
</organism>
<dbReference type="Gene3D" id="3.40.109.10">
    <property type="entry name" value="NADH Oxidase"/>
    <property type="match status" value="1"/>
</dbReference>
<dbReference type="PANTHER" id="PTHR23026">
    <property type="entry name" value="NADPH NITROREDUCTASE"/>
    <property type="match status" value="1"/>
</dbReference>
<dbReference type="PANTHER" id="PTHR23026:SF117">
    <property type="entry name" value="NITROREDUCTASE"/>
    <property type="match status" value="1"/>
</dbReference>
<evidence type="ECO:0000313" key="3">
    <source>
        <dbReference type="Proteomes" id="UP000708576"/>
    </source>
</evidence>
<dbReference type="RefSeq" id="WP_212215547.1">
    <property type="nucleotide sequence ID" value="NZ_JAGUCO010000004.1"/>
</dbReference>
<comment type="caution">
    <text evidence="2">The sequence shown here is derived from an EMBL/GenBank/DDBJ whole genome shotgun (WGS) entry which is preliminary data.</text>
</comment>
<keyword evidence="3" id="KW-1185">Reference proteome</keyword>
<evidence type="ECO:0000259" key="1">
    <source>
        <dbReference type="Pfam" id="PF00881"/>
    </source>
</evidence>
<gene>
    <name evidence="2" type="ORF">KEM10_08420</name>
</gene>
<dbReference type="Pfam" id="PF00881">
    <property type="entry name" value="Nitroreductase"/>
    <property type="match status" value="1"/>
</dbReference>
<evidence type="ECO:0000313" key="2">
    <source>
        <dbReference type="EMBL" id="MBS2098303.1"/>
    </source>
</evidence>
<dbReference type="InterPro" id="IPR000415">
    <property type="entry name" value="Nitroreductase-like"/>
</dbReference>